<feature type="coiled-coil region" evidence="1">
    <location>
        <begin position="241"/>
        <end position="296"/>
    </location>
</feature>
<evidence type="ECO:0000256" key="2">
    <source>
        <dbReference type="SAM" id="MobiDB-lite"/>
    </source>
</evidence>
<comment type="caution">
    <text evidence="3">The sequence shown here is derived from an EMBL/GenBank/DDBJ whole genome shotgun (WGS) entry which is preliminary data.</text>
</comment>
<dbReference type="SUPFAM" id="SSF49599">
    <property type="entry name" value="TRAF domain-like"/>
    <property type="match status" value="1"/>
</dbReference>
<dbReference type="InterPro" id="IPR002083">
    <property type="entry name" value="MATH/TRAF_dom"/>
</dbReference>
<name>A0A2I0IG04_PUNGR</name>
<feature type="region of interest" description="Disordered" evidence="2">
    <location>
        <begin position="96"/>
        <end position="139"/>
    </location>
</feature>
<organism evidence="3 4">
    <name type="scientific">Punica granatum</name>
    <name type="common">Pomegranate</name>
    <dbReference type="NCBI Taxonomy" id="22663"/>
    <lineage>
        <taxon>Eukaryota</taxon>
        <taxon>Viridiplantae</taxon>
        <taxon>Streptophyta</taxon>
        <taxon>Embryophyta</taxon>
        <taxon>Tracheophyta</taxon>
        <taxon>Spermatophyta</taxon>
        <taxon>Magnoliopsida</taxon>
        <taxon>eudicotyledons</taxon>
        <taxon>Gunneridae</taxon>
        <taxon>Pentapetalae</taxon>
        <taxon>rosids</taxon>
        <taxon>malvids</taxon>
        <taxon>Myrtales</taxon>
        <taxon>Lythraceae</taxon>
        <taxon>Punica</taxon>
    </lineage>
</organism>
<accession>A0A2I0IG04</accession>
<evidence type="ECO:0008006" key="5">
    <source>
        <dbReference type="Google" id="ProtNLM"/>
    </source>
</evidence>
<dbReference type="CDD" id="cd00121">
    <property type="entry name" value="MATH"/>
    <property type="match status" value="1"/>
</dbReference>
<keyword evidence="4" id="KW-1185">Reference proteome</keyword>
<feature type="compositionally biased region" description="Polar residues" evidence="2">
    <location>
        <begin position="124"/>
        <end position="139"/>
    </location>
</feature>
<dbReference type="AlphaFoldDB" id="A0A2I0IG04"/>
<proteinExistence type="predicted"/>
<evidence type="ECO:0000313" key="3">
    <source>
        <dbReference type="EMBL" id="PKI42927.1"/>
    </source>
</evidence>
<gene>
    <name evidence="3" type="ORF">CRG98_036725</name>
</gene>
<reference evidence="3 4" key="1">
    <citation type="submission" date="2017-11" db="EMBL/GenBank/DDBJ databases">
        <title>De-novo sequencing of pomegranate (Punica granatum L.) genome.</title>
        <authorList>
            <person name="Akparov Z."/>
            <person name="Amiraslanov A."/>
            <person name="Hajiyeva S."/>
            <person name="Abbasov M."/>
            <person name="Kaur K."/>
            <person name="Hamwieh A."/>
            <person name="Solovyev V."/>
            <person name="Salamov A."/>
            <person name="Braich B."/>
            <person name="Kosarev P."/>
            <person name="Mahmoud A."/>
            <person name="Hajiyev E."/>
            <person name="Babayeva S."/>
            <person name="Izzatullayeva V."/>
            <person name="Mammadov A."/>
            <person name="Mammadov A."/>
            <person name="Sharifova S."/>
            <person name="Ojaghi J."/>
            <person name="Eynullazada K."/>
            <person name="Bayramov B."/>
            <person name="Abdulazimova A."/>
            <person name="Shahmuradov I."/>
        </authorList>
    </citation>
    <scope>NUCLEOTIDE SEQUENCE [LARGE SCALE GENOMIC DNA]</scope>
    <source>
        <strain evidence="4">cv. AG2017</strain>
        <tissue evidence="3">Leaf</tissue>
    </source>
</reference>
<evidence type="ECO:0000256" key="1">
    <source>
        <dbReference type="SAM" id="Coils"/>
    </source>
</evidence>
<dbReference type="EMBL" id="PGOL01003125">
    <property type="protein sequence ID" value="PKI42927.1"/>
    <property type="molecule type" value="Genomic_DNA"/>
</dbReference>
<sequence>MDLNYENGTRKGLLSLYLEVADEATLPPDWSRDVTLTLALVNQYNPLKSKAYTLRPAKYFSWFKELGRIDKLVPSRETLSSLCFYTAQVSRILQKPEKTPTRCSSDSSSSKELTFKPSRRRKSVSNIESANLASETPSSEDVEMAKQSLRECLLSFFHLGMKDKLSLALSTLSSFANQTGLSPDQQRKVQALWTHFDDFVSAFETFEEENPNFLMEKLEMDKTVATTEQNLETQDSYKKSMKDLDEEEEGLTRQLEGVKTKKMKLTSDWDALRTEMKEAESKCEIQECKLRSAAAAKMRAEERRNSSVVAWLELKALFT</sequence>
<dbReference type="Proteomes" id="UP000233551">
    <property type="component" value="Unassembled WGS sequence"/>
</dbReference>
<protein>
    <recommendedName>
        <fullName evidence="5">MATH domain-containing protein</fullName>
    </recommendedName>
</protein>
<keyword evidence="1" id="KW-0175">Coiled coil</keyword>
<evidence type="ECO:0000313" key="4">
    <source>
        <dbReference type="Proteomes" id="UP000233551"/>
    </source>
</evidence>